<dbReference type="PROSITE" id="PS51462">
    <property type="entry name" value="NUDIX"/>
    <property type="match status" value="1"/>
</dbReference>
<evidence type="ECO:0000259" key="2">
    <source>
        <dbReference type="PROSITE" id="PS51462"/>
    </source>
</evidence>
<comment type="caution">
    <text evidence="3">The sequence shown here is derived from an EMBL/GenBank/DDBJ whole genome shotgun (WGS) entry which is preliminary data.</text>
</comment>
<dbReference type="Gene3D" id="3.90.79.10">
    <property type="entry name" value="Nucleoside Triphosphate Pyrophosphohydrolase"/>
    <property type="match status" value="1"/>
</dbReference>
<dbReference type="Proteomes" id="UP000611629">
    <property type="component" value="Unassembled WGS sequence"/>
</dbReference>
<name>A0A974BIC4_SEDHY</name>
<dbReference type="SUPFAM" id="SSF55811">
    <property type="entry name" value="Nudix"/>
    <property type="match status" value="1"/>
</dbReference>
<dbReference type="AlphaFoldDB" id="A0A974BIC4"/>
<dbReference type="InterPro" id="IPR000086">
    <property type="entry name" value="NUDIX_hydrolase_dom"/>
</dbReference>
<dbReference type="RefSeq" id="WP_179237319.1">
    <property type="nucleotide sequence ID" value="NZ_JACBNQ010000003.1"/>
</dbReference>
<organism evidence="3 4">
    <name type="scientific">Sedimentibacter hydroxybenzoicus DSM 7310</name>
    <dbReference type="NCBI Taxonomy" id="1123245"/>
    <lineage>
        <taxon>Bacteria</taxon>
        <taxon>Bacillati</taxon>
        <taxon>Bacillota</taxon>
        <taxon>Tissierellia</taxon>
        <taxon>Sedimentibacter</taxon>
    </lineage>
</organism>
<accession>A0A974BIC4</accession>
<sequence>MNEDRCKEEESVRSSQITEHFSIPGAGGIIVKRIDNTEYILLQERCKIDAPNEHGLLEIPAGKVRAFECIFDTLKREIKEETGLNVTQILGENLSSVYEGNSYKVINFVPFSCSQNIEGTYPIIVFVFVCNVEGDLLPFSNESKNYKWVSVEEMKILLNKNHELFYPMHVNTLKKYVFESRV</sequence>
<dbReference type="Pfam" id="PF00293">
    <property type="entry name" value="NUDIX"/>
    <property type="match status" value="1"/>
</dbReference>
<proteinExistence type="predicted"/>
<dbReference type="InterPro" id="IPR020084">
    <property type="entry name" value="NUDIX_hydrolase_CS"/>
</dbReference>
<dbReference type="EMBL" id="JACBNQ010000003">
    <property type="protein sequence ID" value="NYB73633.1"/>
    <property type="molecule type" value="Genomic_DNA"/>
</dbReference>
<keyword evidence="1" id="KW-0378">Hydrolase</keyword>
<protein>
    <submittedName>
        <fullName evidence="3">NUDIX domain-containing protein</fullName>
    </submittedName>
</protein>
<evidence type="ECO:0000313" key="3">
    <source>
        <dbReference type="EMBL" id="NYB73633.1"/>
    </source>
</evidence>
<dbReference type="InterPro" id="IPR015797">
    <property type="entry name" value="NUDIX_hydrolase-like_dom_sf"/>
</dbReference>
<dbReference type="GO" id="GO:0016787">
    <property type="term" value="F:hydrolase activity"/>
    <property type="evidence" value="ECO:0007669"/>
    <property type="project" value="UniProtKB-KW"/>
</dbReference>
<evidence type="ECO:0000256" key="1">
    <source>
        <dbReference type="ARBA" id="ARBA00022801"/>
    </source>
</evidence>
<feature type="domain" description="Nudix hydrolase" evidence="2">
    <location>
        <begin position="21"/>
        <end position="171"/>
    </location>
</feature>
<dbReference type="CDD" id="cd02883">
    <property type="entry name" value="NUDIX_Hydrolase"/>
    <property type="match status" value="1"/>
</dbReference>
<reference evidence="3" key="1">
    <citation type="submission" date="2020-07" db="EMBL/GenBank/DDBJ databases">
        <title>Genomic analysis of a strain of Sedimentibacter Hydroxybenzoicus DSM7310.</title>
        <authorList>
            <person name="Ma S."/>
        </authorList>
    </citation>
    <scope>NUCLEOTIDE SEQUENCE</scope>
    <source>
        <strain evidence="3">DSM 7310</strain>
    </source>
</reference>
<evidence type="ECO:0000313" key="4">
    <source>
        <dbReference type="Proteomes" id="UP000611629"/>
    </source>
</evidence>
<gene>
    <name evidence="3" type="ORF">HZF24_05705</name>
</gene>
<keyword evidence="4" id="KW-1185">Reference proteome</keyword>
<dbReference type="PROSITE" id="PS00893">
    <property type="entry name" value="NUDIX_BOX"/>
    <property type="match status" value="1"/>
</dbReference>